<name>A0ACC6AG76_NITWI</name>
<gene>
    <name evidence="1" type="ORF">J2S34_000644</name>
</gene>
<accession>A0ACC6AG76</accession>
<evidence type="ECO:0000313" key="2">
    <source>
        <dbReference type="Proteomes" id="UP001205486"/>
    </source>
</evidence>
<reference evidence="1" key="1">
    <citation type="submission" date="2022-03" db="EMBL/GenBank/DDBJ databases">
        <title>Interactions between chemoautotrophic and heterotrophic bacteria.</title>
        <authorList>
            <person name="Santoro A."/>
        </authorList>
    </citation>
    <scope>NUCLEOTIDE SEQUENCE</scope>
    <source>
        <strain evidence="1">Nb-106</strain>
    </source>
</reference>
<dbReference type="Proteomes" id="UP001205486">
    <property type="component" value="Unassembled WGS sequence"/>
</dbReference>
<keyword evidence="2" id="KW-1185">Reference proteome</keyword>
<evidence type="ECO:0000313" key="1">
    <source>
        <dbReference type="EMBL" id="MCP1998222.1"/>
    </source>
</evidence>
<proteinExistence type="predicted"/>
<sequence>MSRTPARITQADVSRALRAAKQAGAGYVEVMPDGTIRISFSPQSTVPTSKTPETQLERPPDVIL</sequence>
<organism evidence="1 2">
    <name type="scientific">Nitrobacter winogradskyi</name>
    <name type="common">Nitrobacter agilis</name>
    <dbReference type="NCBI Taxonomy" id="913"/>
    <lineage>
        <taxon>Bacteria</taxon>
        <taxon>Pseudomonadati</taxon>
        <taxon>Pseudomonadota</taxon>
        <taxon>Alphaproteobacteria</taxon>
        <taxon>Hyphomicrobiales</taxon>
        <taxon>Nitrobacteraceae</taxon>
        <taxon>Nitrobacter</taxon>
    </lineage>
</organism>
<comment type="caution">
    <text evidence="1">The sequence shown here is derived from an EMBL/GenBank/DDBJ whole genome shotgun (WGS) entry which is preliminary data.</text>
</comment>
<dbReference type="EMBL" id="JALJZS010000001">
    <property type="protein sequence ID" value="MCP1998222.1"/>
    <property type="molecule type" value="Genomic_DNA"/>
</dbReference>
<protein>
    <submittedName>
        <fullName evidence="1">Uncharacterized protein</fullName>
    </submittedName>
</protein>